<gene>
    <name evidence="3" type="ORF">FHS27_005140</name>
</gene>
<feature type="chain" id="PRO_5030802850" evidence="1">
    <location>
        <begin position="26"/>
        <end position="254"/>
    </location>
</feature>
<comment type="caution">
    <text evidence="3">The sequence shown here is derived from an EMBL/GenBank/DDBJ whole genome shotgun (WGS) entry which is preliminary data.</text>
</comment>
<dbReference type="Pfam" id="PF13472">
    <property type="entry name" value="Lipase_GDSL_2"/>
    <property type="match status" value="1"/>
</dbReference>
<dbReference type="CDD" id="cd00229">
    <property type="entry name" value="SGNH_hydrolase"/>
    <property type="match status" value="1"/>
</dbReference>
<evidence type="ECO:0000256" key="1">
    <source>
        <dbReference type="SAM" id="SignalP"/>
    </source>
</evidence>
<evidence type="ECO:0000313" key="3">
    <source>
        <dbReference type="EMBL" id="MBB3209300.1"/>
    </source>
</evidence>
<keyword evidence="3" id="KW-0378">Hydrolase</keyword>
<proteinExistence type="predicted"/>
<dbReference type="Gene3D" id="3.40.50.1110">
    <property type="entry name" value="SGNH hydrolase"/>
    <property type="match status" value="1"/>
</dbReference>
<dbReference type="InterPro" id="IPR013830">
    <property type="entry name" value="SGNH_hydro"/>
</dbReference>
<evidence type="ECO:0000259" key="2">
    <source>
        <dbReference type="Pfam" id="PF13472"/>
    </source>
</evidence>
<feature type="domain" description="SGNH hydrolase-type esterase" evidence="2">
    <location>
        <begin position="60"/>
        <end position="238"/>
    </location>
</feature>
<dbReference type="EC" id="3.1.1.5" evidence="3"/>
<dbReference type="PANTHER" id="PTHR30383">
    <property type="entry name" value="THIOESTERASE 1/PROTEASE 1/LYSOPHOSPHOLIPASE L1"/>
    <property type="match status" value="1"/>
</dbReference>
<sequence>MQTIYRVTRIPAFVLLAVFSSQLFAEDREPKTKTGVVRSTKTKPISWETIPDPKLPNVLILGDSISIGYGLPLKRKLEGIANVYRPMATKTKPQNCGGTTRGVEQIDAWLAETEWDVIHFNWGLHDLKHVTEPGGSSVSKKESDPVQATVEQYGKNLELIVGKLKATGAKLIFATTTPVVANSSGPLREVEAPAQYNEAALEIMKKHDVEVNDLYAACFDKLDQLQLPKNVHFKKEGSEFLADVVASKIEAALQ</sequence>
<reference evidence="3 4" key="1">
    <citation type="submission" date="2020-08" db="EMBL/GenBank/DDBJ databases">
        <title>Genomic Encyclopedia of Type Strains, Phase III (KMG-III): the genomes of soil and plant-associated and newly described type strains.</title>
        <authorList>
            <person name="Whitman W."/>
        </authorList>
    </citation>
    <scope>NUCLEOTIDE SEQUENCE [LARGE SCALE GENOMIC DNA]</scope>
    <source>
        <strain evidence="3 4">CECT 8075</strain>
    </source>
</reference>
<keyword evidence="4" id="KW-1185">Reference proteome</keyword>
<dbReference type="AlphaFoldDB" id="A0A7W5E328"/>
<organism evidence="3 4">
    <name type="scientific">Aporhodopirellula rubra</name>
    <dbReference type="NCBI Taxonomy" id="980271"/>
    <lineage>
        <taxon>Bacteria</taxon>
        <taxon>Pseudomonadati</taxon>
        <taxon>Planctomycetota</taxon>
        <taxon>Planctomycetia</taxon>
        <taxon>Pirellulales</taxon>
        <taxon>Pirellulaceae</taxon>
        <taxon>Aporhodopirellula</taxon>
    </lineage>
</organism>
<protein>
    <submittedName>
        <fullName evidence="3">Acyl-CoA thioesterase-1</fullName>
        <ecNumber evidence="3">3.1.1.5</ecNumber>
        <ecNumber evidence="3">3.1.2.-</ecNumber>
    </submittedName>
</protein>
<dbReference type="GO" id="GO:0004622">
    <property type="term" value="F:phosphatidylcholine lysophospholipase activity"/>
    <property type="evidence" value="ECO:0007669"/>
    <property type="project" value="UniProtKB-EC"/>
</dbReference>
<feature type="signal peptide" evidence="1">
    <location>
        <begin position="1"/>
        <end position="25"/>
    </location>
</feature>
<dbReference type="SUPFAM" id="SSF52266">
    <property type="entry name" value="SGNH hydrolase"/>
    <property type="match status" value="1"/>
</dbReference>
<dbReference type="RefSeq" id="WP_184307776.1">
    <property type="nucleotide sequence ID" value="NZ_JACHXU010000022.1"/>
</dbReference>
<keyword evidence="1" id="KW-0732">Signal</keyword>
<dbReference type="EC" id="3.1.2.-" evidence="3"/>
<dbReference type="Proteomes" id="UP000536179">
    <property type="component" value="Unassembled WGS sequence"/>
</dbReference>
<dbReference type="PANTHER" id="PTHR30383:SF26">
    <property type="entry name" value="SGNH HYDROLASE-TYPE ESTERASE DOMAIN-CONTAINING PROTEIN"/>
    <property type="match status" value="1"/>
</dbReference>
<evidence type="ECO:0000313" key="4">
    <source>
        <dbReference type="Proteomes" id="UP000536179"/>
    </source>
</evidence>
<dbReference type="EMBL" id="JACHXU010000022">
    <property type="protein sequence ID" value="MBB3209300.1"/>
    <property type="molecule type" value="Genomic_DNA"/>
</dbReference>
<accession>A0A7W5E328</accession>
<dbReference type="InterPro" id="IPR051532">
    <property type="entry name" value="Ester_Hydrolysis_Enzymes"/>
</dbReference>
<dbReference type="InterPro" id="IPR036514">
    <property type="entry name" value="SGNH_hydro_sf"/>
</dbReference>
<name>A0A7W5E328_9BACT</name>